<dbReference type="OrthoDB" id="1376102at2"/>
<evidence type="ECO:0000313" key="2">
    <source>
        <dbReference type="EMBL" id="RYM34649.1"/>
    </source>
</evidence>
<keyword evidence="3" id="KW-1185">Reference proteome</keyword>
<dbReference type="RefSeq" id="WP_130092658.1">
    <property type="nucleotide sequence ID" value="NZ_SETE01000002.1"/>
</dbReference>
<keyword evidence="1" id="KW-0732">Signal</keyword>
<name>A0A4Q4KRL2_9FLAO</name>
<feature type="chain" id="PRO_5020736826" description="Gliding motility-associated protein GldM C-terminal domain-containing protein" evidence="1">
    <location>
        <begin position="20"/>
        <end position="282"/>
    </location>
</feature>
<gene>
    <name evidence="2" type="ORF">ERX46_04545</name>
</gene>
<organism evidence="2 3">
    <name type="scientific">Brumimicrobium glaciale</name>
    <dbReference type="NCBI Taxonomy" id="200475"/>
    <lineage>
        <taxon>Bacteria</taxon>
        <taxon>Pseudomonadati</taxon>
        <taxon>Bacteroidota</taxon>
        <taxon>Flavobacteriia</taxon>
        <taxon>Flavobacteriales</taxon>
        <taxon>Crocinitomicaceae</taxon>
        <taxon>Brumimicrobium</taxon>
    </lineage>
</organism>
<reference evidence="2 3" key="1">
    <citation type="submission" date="2019-02" db="EMBL/GenBank/DDBJ databases">
        <title>Genome sequence of the sea-ice species Brumimicrobium glaciale.</title>
        <authorList>
            <person name="Bowman J.P."/>
        </authorList>
    </citation>
    <scope>NUCLEOTIDE SEQUENCE [LARGE SCALE GENOMIC DNA]</scope>
    <source>
        <strain evidence="2 3">IC156</strain>
    </source>
</reference>
<feature type="signal peptide" evidence="1">
    <location>
        <begin position="1"/>
        <end position="19"/>
    </location>
</feature>
<sequence length="282" mass="31800">MTKNLTFILLILISFTNFAQESVLFEIQYKPNKNYITKTTTTSLSEVDFVADEEIIKALKDNGIDMPMIVNSEVKISSNIFTDNINENGETPATMNYGEMISTNTINGETKTEKLPLSGSKITGKYDKDFMFHVDSIHGENISVETKRNLITTIESVQQSIKFPEQPMKVGDTFKSEVPMSIPIDGMNPVLINISIEYYLKEIKEEKAFFDIVQTVGLDMSREQFNMSAKGTGSGSAIFDIKEGFLTKFITELPMDMTLDINEEISMKLKVKTKSEQITEIK</sequence>
<comment type="caution">
    <text evidence="2">The sequence shown here is derived from an EMBL/GenBank/DDBJ whole genome shotgun (WGS) entry which is preliminary data.</text>
</comment>
<evidence type="ECO:0000313" key="3">
    <source>
        <dbReference type="Proteomes" id="UP000293952"/>
    </source>
</evidence>
<evidence type="ECO:0000256" key="1">
    <source>
        <dbReference type="SAM" id="SignalP"/>
    </source>
</evidence>
<dbReference type="Proteomes" id="UP000293952">
    <property type="component" value="Unassembled WGS sequence"/>
</dbReference>
<accession>A0A4Q4KRL2</accession>
<proteinExistence type="predicted"/>
<evidence type="ECO:0008006" key="4">
    <source>
        <dbReference type="Google" id="ProtNLM"/>
    </source>
</evidence>
<dbReference type="AlphaFoldDB" id="A0A4Q4KRL2"/>
<dbReference type="EMBL" id="SETE01000002">
    <property type="protein sequence ID" value="RYM34649.1"/>
    <property type="molecule type" value="Genomic_DNA"/>
</dbReference>
<protein>
    <recommendedName>
        <fullName evidence="4">Gliding motility-associated protein GldM C-terminal domain-containing protein</fullName>
    </recommendedName>
</protein>